<dbReference type="GO" id="GO:0006820">
    <property type="term" value="P:monoatomic anion transport"/>
    <property type="evidence" value="ECO:0007669"/>
    <property type="project" value="TreeGrafter"/>
</dbReference>
<accession>A0A6P8ZYZ6</accession>
<dbReference type="GO" id="GO:0022857">
    <property type="term" value="F:transmembrane transporter activity"/>
    <property type="evidence" value="ECO:0007669"/>
    <property type="project" value="InterPro"/>
</dbReference>
<dbReference type="OrthoDB" id="2985014at2759"/>
<evidence type="ECO:0000259" key="6">
    <source>
        <dbReference type="PROSITE" id="PS50850"/>
    </source>
</evidence>
<dbReference type="GeneID" id="117650860"/>
<evidence type="ECO:0000256" key="4">
    <source>
        <dbReference type="ARBA" id="ARBA00023136"/>
    </source>
</evidence>
<protein>
    <submittedName>
        <fullName evidence="8">Uncharacterized transporter slc-17.2-like isoform X2</fullName>
    </submittedName>
</protein>
<keyword evidence="2 5" id="KW-0812">Transmembrane</keyword>
<dbReference type="RefSeq" id="XP_034250365.1">
    <property type="nucleotide sequence ID" value="XM_034394474.1"/>
</dbReference>
<dbReference type="InterPro" id="IPR050382">
    <property type="entry name" value="MFS_Na/Anion_cotransporter"/>
</dbReference>
<name>A0A6P8ZYZ6_THRPL</name>
<dbReference type="InterPro" id="IPR036259">
    <property type="entry name" value="MFS_trans_sf"/>
</dbReference>
<organism evidence="8">
    <name type="scientific">Thrips palmi</name>
    <name type="common">Melon thrips</name>
    <dbReference type="NCBI Taxonomy" id="161013"/>
    <lineage>
        <taxon>Eukaryota</taxon>
        <taxon>Metazoa</taxon>
        <taxon>Ecdysozoa</taxon>
        <taxon>Arthropoda</taxon>
        <taxon>Hexapoda</taxon>
        <taxon>Insecta</taxon>
        <taxon>Pterygota</taxon>
        <taxon>Neoptera</taxon>
        <taxon>Paraneoptera</taxon>
        <taxon>Thysanoptera</taxon>
        <taxon>Terebrantia</taxon>
        <taxon>Thripoidea</taxon>
        <taxon>Thripidae</taxon>
        <taxon>Thrips</taxon>
    </lineage>
</organism>
<feature type="domain" description="Major facilitator superfamily (MFS) profile" evidence="6">
    <location>
        <begin position="61"/>
        <end position="401"/>
    </location>
</feature>
<dbReference type="InterPro" id="IPR020846">
    <property type="entry name" value="MFS_dom"/>
</dbReference>
<feature type="transmembrane region" description="Helical" evidence="5">
    <location>
        <begin position="131"/>
        <end position="155"/>
    </location>
</feature>
<evidence type="ECO:0000256" key="5">
    <source>
        <dbReference type="SAM" id="Phobius"/>
    </source>
</evidence>
<comment type="subcellular location">
    <subcellularLocation>
        <location evidence="1">Membrane</location>
        <topology evidence="1">Multi-pass membrane protein</topology>
    </subcellularLocation>
</comment>
<feature type="transmembrane region" description="Helical" evidence="5">
    <location>
        <begin position="300"/>
        <end position="320"/>
    </location>
</feature>
<evidence type="ECO:0000313" key="8">
    <source>
        <dbReference type="RefSeq" id="XP_034250365.1"/>
    </source>
</evidence>
<evidence type="ECO:0000313" key="7">
    <source>
        <dbReference type="Proteomes" id="UP000515158"/>
    </source>
</evidence>
<dbReference type="SUPFAM" id="SSF103473">
    <property type="entry name" value="MFS general substrate transporter"/>
    <property type="match status" value="1"/>
</dbReference>
<dbReference type="PANTHER" id="PTHR11662">
    <property type="entry name" value="SOLUTE CARRIER FAMILY 17"/>
    <property type="match status" value="1"/>
</dbReference>
<gene>
    <name evidence="8" type="primary">LOC117650860</name>
</gene>
<dbReference type="PROSITE" id="PS50850">
    <property type="entry name" value="MFS"/>
    <property type="match status" value="1"/>
</dbReference>
<dbReference type="Proteomes" id="UP000515158">
    <property type="component" value="Unplaced"/>
</dbReference>
<dbReference type="AlphaFoldDB" id="A0A6P8ZYZ6"/>
<dbReference type="Pfam" id="PF07690">
    <property type="entry name" value="MFS_1"/>
    <property type="match status" value="1"/>
</dbReference>
<dbReference type="InterPro" id="IPR011701">
    <property type="entry name" value="MFS"/>
</dbReference>
<reference evidence="8" key="1">
    <citation type="submission" date="2025-08" db="UniProtKB">
        <authorList>
            <consortium name="RefSeq"/>
        </authorList>
    </citation>
    <scope>IDENTIFICATION</scope>
    <source>
        <tissue evidence="8">Total insect</tissue>
    </source>
</reference>
<proteinExistence type="predicted"/>
<keyword evidence="3 5" id="KW-1133">Transmembrane helix</keyword>
<dbReference type="Gene3D" id="1.20.1250.20">
    <property type="entry name" value="MFS general substrate transporter like domains"/>
    <property type="match status" value="1"/>
</dbReference>
<evidence type="ECO:0000256" key="2">
    <source>
        <dbReference type="ARBA" id="ARBA00022692"/>
    </source>
</evidence>
<keyword evidence="4 5" id="KW-0472">Membrane</keyword>
<dbReference type="PANTHER" id="PTHR11662:SF280">
    <property type="entry name" value="FI21844P1-RELATED"/>
    <property type="match status" value="1"/>
</dbReference>
<feature type="transmembrane region" description="Helical" evidence="5">
    <location>
        <begin position="25"/>
        <end position="50"/>
    </location>
</feature>
<dbReference type="FunFam" id="1.20.1250.20:FF:000423">
    <property type="entry name" value="Putative inorganic phosphate cotransporter-like Protein"/>
    <property type="match status" value="1"/>
</dbReference>
<feature type="transmembrane region" description="Helical" evidence="5">
    <location>
        <begin position="191"/>
        <end position="216"/>
    </location>
</feature>
<evidence type="ECO:0000256" key="3">
    <source>
        <dbReference type="ARBA" id="ARBA00022989"/>
    </source>
</evidence>
<dbReference type="GO" id="GO:0016020">
    <property type="term" value="C:membrane"/>
    <property type="evidence" value="ECO:0007669"/>
    <property type="project" value="UniProtKB-SubCell"/>
</dbReference>
<evidence type="ECO:0000256" key="1">
    <source>
        <dbReference type="ARBA" id="ARBA00004141"/>
    </source>
</evidence>
<sequence length="401" mass="43489">MPQPSIDHVRISPPRKRLGVRHLQACLMTLGSFVAYALRANLSVAVVAMVRTRPRIEPTLVTVPLNETSLLNGSVVGLAGEGMVGDVETDDMMFDWDEKVRGALLSAFFWGYMVSQVPGGVLSQQLGGSRLLAGALVATSLCTLLLPVCALQGGWEAVFANRVLQGFTQGPVYPSVYTLLGVWVPPHEREIFTTAVLGSTLLGPMLASPLCGVIAARWGWPSIFYSFGALGLATGALLLFLGADRPAKHSRISAEELAYIESCIDDGKAPQVQPRTPWLAIVSSPCVWVLWLSLSVQAMVYFTFLTSIPTYLHGVLGFSLEEVSKAARTVGNPFDALLAMHHLQGTQTIWAIPCQTNEPLGFHPSDFDETFVGCGRHHKKTPCQRVLRNLTPFGCGRISKF</sequence>
<feature type="transmembrane region" description="Helical" evidence="5">
    <location>
        <begin position="222"/>
        <end position="243"/>
    </location>
</feature>
<keyword evidence="7" id="KW-1185">Reference proteome</keyword>